<organism evidence="2 3">
    <name type="scientific">Rozella allomycis (strain CSF55)</name>
    <dbReference type="NCBI Taxonomy" id="988480"/>
    <lineage>
        <taxon>Eukaryota</taxon>
        <taxon>Fungi</taxon>
        <taxon>Fungi incertae sedis</taxon>
        <taxon>Cryptomycota</taxon>
        <taxon>Cryptomycota incertae sedis</taxon>
        <taxon>Rozella</taxon>
    </lineage>
</organism>
<dbReference type="InterPro" id="IPR001279">
    <property type="entry name" value="Metallo-B-lactamas"/>
</dbReference>
<name>A0A075B3G4_ROZAC</name>
<dbReference type="CDD" id="cd16279">
    <property type="entry name" value="metallo-hydrolase-like_MBL-fold"/>
    <property type="match status" value="1"/>
</dbReference>
<dbReference type="PANTHER" id="PTHR42663:SF6">
    <property type="entry name" value="HYDROLASE C777.06C-RELATED"/>
    <property type="match status" value="1"/>
</dbReference>
<accession>A0A075B3G4</accession>
<proteinExistence type="predicted"/>
<sequence>MFIIDCGKTFYDSAISILLPFLQANKQFAPFIDGVVLTHPHADACFGLDELRQWTMVLQENAAVYCDQQTFSTIAQAFPYLVNKECATGGGDVSDISFRMIEWNKTFEVCGVDVLPLPGTHLAWVKVVEHGIKNETEPFMCLSFHFKGISYISDVSKISEQGLGEMKGTTKVLILDMLKGDSNSYHKSHFTFDQCIQVIETIKPEVTFLVGMSHSTEHDKMTKKLELYENETGHYVRLAFDGLYLQFDDDIVHPFDPSINLHENKM</sequence>
<dbReference type="OMA" id="GRHYYMI"/>
<dbReference type="Gene3D" id="3.60.15.10">
    <property type="entry name" value="Ribonuclease Z/Hydroxyacylglutathione hydrolase-like"/>
    <property type="match status" value="1"/>
</dbReference>
<dbReference type="STRING" id="988480.A0A075B3G4"/>
<dbReference type="Pfam" id="PF12706">
    <property type="entry name" value="Lactamase_B_2"/>
    <property type="match status" value="1"/>
</dbReference>
<evidence type="ECO:0000313" key="2">
    <source>
        <dbReference type="EMBL" id="EPZ35368.1"/>
    </source>
</evidence>
<dbReference type="Proteomes" id="UP000030755">
    <property type="component" value="Unassembled WGS sequence"/>
</dbReference>
<dbReference type="AlphaFoldDB" id="A0A075B3G4"/>
<dbReference type="OrthoDB" id="341300at2759"/>
<protein>
    <submittedName>
        <fullName evidence="2">Beta-lactamase-like domain-containing protein</fullName>
    </submittedName>
</protein>
<keyword evidence="3" id="KW-1185">Reference proteome</keyword>
<dbReference type="InterPro" id="IPR036866">
    <property type="entry name" value="RibonucZ/Hydroxyglut_hydro"/>
</dbReference>
<gene>
    <name evidence="2" type="ORF">O9G_003022</name>
</gene>
<dbReference type="PANTHER" id="PTHR42663">
    <property type="entry name" value="HYDROLASE C777.06C-RELATED-RELATED"/>
    <property type="match status" value="1"/>
</dbReference>
<dbReference type="HOGENOM" id="CLU_044538_1_0_1"/>
<feature type="domain" description="Metallo-beta-lactamase" evidence="1">
    <location>
        <begin position="3"/>
        <end position="210"/>
    </location>
</feature>
<dbReference type="EMBL" id="KE560847">
    <property type="protein sequence ID" value="EPZ35368.1"/>
    <property type="molecule type" value="Genomic_DNA"/>
</dbReference>
<evidence type="ECO:0000259" key="1">
    <source>
        <dbReference type="Pfam" id="PF12706"/>
    </source>
</evidence>
<evidence type="ECO:0000313" key="3">
    <source>
        <dbReference type="Proteomes" id="UP000030755"/>
    </source>
</evidence>
<reference evidence="2 3" key="1">
    <citation type="journal article" date="2013" name="Curr. Biol.">
        <title>Shared signatures of parasitism and phylogenomics unite Cryptomycota and microsporidia.</title>
        <authorList>
            <person name="James T.Y."/>
            <person name="Pelin A."/>
            <person name="Bonen L."/>
            <person name="Ahrendt S."/>
            <person name="Sain D."/>
            <person name="Corradi N."/>
            <person name="Stajich J.E."/>
        </authorList>
    </citation>
    <scope>NUCLEOTIDE SEQUENCE [LARGE SCALE GENOMIC DNA]</scope>
    <source>
        <strain evidence="2 3">CSF55</strain>
    </source>
</reference>
<dbReference type="SUPFAM" id="SSF56281">
    <property type="entry name" value="Metallo-hydrolase/oxidoreductase"/>
    <property type="match status" value="1"/>
</dbReference>